<dbReference type="RefSeq" id="WP_240139740.1">
    <property type="nucleotide sequence ID" value="NZ_JARWBG010000012.1"/>
</dbReference>
<accession>A0ABT6HLR2</accession>
<keyword evidence="2" id="KW-1185">Reference proteome</keyword>
<dbReference type="Proteomes" id="UP001223144">
    <property type="component" value="Unassembled WGS sequence"/>
</dbReference>
<comment type="caution">
    <text evidence="1">The sequence shown here is derived from an EMBL/GenBank/DDBJ whole genome shotgun (WGS) entry which is preliminary data.</text>
</comment>
<sequence>MSARHARPRATTSDPLGLFLSWLWAAGTVAGFVSVAAAVDSELGDQDAIGPTLTVPDAAGSPAA</sequence>
<protein>
    <submittedName>
        <fullName evidence="1">Uncharacterized protein</fullName>
    </submittedName>
</protein>
<name>A0ABT6HLR2_9ACTN</name>
<proteinExistence type="predicted"/>
<evidence type="ECO:0000313" key="2">
    <source>
        <dbReference type="Proteomes" id="UP001223144"/>
    </source>
</evidence>
<reference evidence="1 2" key="1">
    <citation type="submission" date="2023-04" db="EMBL/GenBank/DDBJ databases">
        <title>Streptomyces chengmaiensis sp. nov. isolated from the stem of mangrove plant in Hainan.</title>
        <authorList>
            <person name="Huang X."/>
            <person name="Zhou S."/>
            <person name="Chu X."/>
            <person name="Xie Y."/>
            <person name="Lin Y."/>
        </authorList>
    </citation>
    <scope>NUCLEOTIDE SEQUENCE [LARGE SCALE GENOMIC DNA]</scope>
    <source>
        <strain evidence="1 2">HNM0663</strain>
    </source>
</reference>
<evidence type="ECO:0000313" key="1">
    <source>
        <dbReference type="EMBL" id="MDH2389633.1"/>
    </source>
</evidence>
<organism evidence="1 2">
    <name type="scientific">Streptomyces chengmaiensis</name>
    <dbReference type="NCBI Taxonomy" id="3040919"/>
    <lineage>
        <taxon>Bacteria</taxon>
        <taxon>Bacillati</taxon>
        <taxon>Actinomycetota</taxon>
        <taxon>Actinomycetes</taxon>
        <taxon>Kitasatosporales</taxon>
        <taxon>Streptomycetaceae</taxon>
        <taxon>Streptomyces</taxon>
    </lineage>
</organism>
<gene>
    <name evidence="1" type="ORF">QCN29_12680</name>
</gene>
<dbReference type="EMBL" id="JARWBG010000012">
    <property type="protein sequence ID" value="MDH2389633.1"/>
    <property type="molecule type" value="Genomic_DNA"/>
</dbReference>